<evidence type="ECO:0000313" key="4">
    <source>
        <dbReference type="Proteomes" id="UP001319861"/>
    </source>
</evidence>
<organism evidence="3 4">
    <name type="scientific">Sinomonas cyclohexanicum</name>
    <name type="common">Corynebacterium cyclohexanicum</name>
    <dbReference type="NCBI Taxonomy" id="322009"/>
    <lineage>
        <taxon>Bacteria</taxon>
        <taxon>Bacillati</taxon>
        <taxon>Actinomycetota</taxon>
        <taxon>Actinomycetes</taxon>
        <taxon>Micrococcales</taxon>
        <taxon>Micrococcaceae</taxon>
        <taxon>Sinomonas</taxon>
    </lineage>
</organism>
<dbReference type="InterPro" id="IPR036390">
    <property type="entry name" value="WH_DNA-bd_sf"/>
</dbReference>
<dbReference type="InterPro" id="IPR052526">
    <property type="entry name" value="HTH-type_Bedaq_tolerance"/>
</dbReference>
<dbReference type="RefSeq" id="WP_229231191.1">
    <property type="nucleotide sequence ID" value="NZ_AP024525.1"/>
</dbReference>
<accession>A0ABN6FEH5</accession>
<dbReference type="Gene3D" id="1.10.10.10">
    <property type="entry name" value="Winged helix-like DNA-binding domain superfamily/Winged helix DNA-binding domain"/>
    <property type="match status" value="1"/>
</dbReference>
<sequence>MTPPNLTDTEPDANPDSAETDANAPTDILELASELRAAIMRTSRILRTQASGEAVSPSQITVLALLNKRGPLTMRQLADIEHVQAPSMTRTVNHLCEGGYVARAEHPTDGRQVVVSLTDIGRHVLEESRRLRAVWLAGRLEGLPPADRDTLHRAAELLLEMSAK</sequence>
<dbReference type="SMART" id="SM00347">
    <property type="entry name" value="HTH_MARR"/>
    <property type="match status" value="1"/>
</dbReference>
<dbReference type="Pfam" id="PF12802">
    <property type="entry name" value="MarR_2"/>
    <property type="match status" value="1"/>
</dbReference>
<dbReference type="InterPro" id="IPR036388">
    <property type="entry name" value="WH-like_DNA-bd_sf"/>
</dbReference>
<dbReference type="SUPFAM" id="SSF46785">
    <property type="entry name" value="Winged helix' DNA-binding domain"/>
    <property type="match status" value="1"/>
</dbReference>
<proteinExistence type="predicted"/>
<protein>
    <submittedName>
        <fullName evidence="3">HTH-type transcriptional regulator</fullName>
    </submittedName>
</protein>
<dbReference type="PROSITE" id="PS50995">
    <property type="entry name" value="HTH_MARR_2"/>
    <property type="match status" value="1"/>
</dbReference>
<keyword evidence="4" id="KW-1185">Reference proteome</keyword>
<dbReference type="PANTHER" id="PTHR39515">
    <property type="entry name" value="CONSERVED PROTEIN"/>
    <property type="match status" value="1"/>
</dbReference>
<feature type="domain" description="HTH marR-type" evidence="2">
    <location>
        <begin position="32"/>
        <end position="160"/>
    </location>
</feature>
<dbReference type="EMBL" id="AP024525">
    <property type="protein sequence ID" value="BCT74446.1"/>
    <property type="molecule type" value="Genomic_DNA"/>
</dbReference>
<gene>
    <name evidence="3" type="ORF">SCMU_02880</name>
</gene>
<reference evidence="3 4" key="1">
    <citation type="journal article" date="2021" name="J. Biosci. Bioeng.">
        <title>Identification and characterization of a chc gene cluster responsible for the aromatization pathway of cyclohexanecarboxylate degradation in Sinomonas cyclohexanicum ATCC 51369.</title>
        <authorList>
            <person name="Yamamoto T."/>
            <person name="Hasegawa Y."/>
            <person name="Lau P.C.K."/>
            <person name="Iwaki H."/>
        </authorList>
    </citation>
    <scope>NUCLEOTIDE SEQUENCE [LARGE SCALE GENOMIC DNA]</scope>
    <source>
        <strain evidence="3 4">ATCC 51369</strain>
    </source>
</reference>
<dbReference type="InterPro" id="IPR000835">
    <property type="entry name" value="HTH_MarR-typ"/>
</dbReference>
<dbReference type="Proteomes" id="UP001319861">
    <property type="component" value="Chromosome"/>
</dbReference>
<evidence type="ECO:0000256" key="1">
    <source>
        <dbReference type="SAM" id="MobiDB-lite"/>
    </source>
</evidence>
<feature type="region of interest" description="Disordered" evidence="1">
    <location>
        <begin position="1"/>
        <end position="23"/>
    </location>
</feature>
<name>A0ABN6FEH5_SINCY</name>
<dbReference type="PANTHER" id="PTHR39515:SF2">
    <property type="entry name" value="HTH-TYPE TRANSCRIPTIONAL REGULATOR RV0880"/>
    <property type="match status" value="1"/>
</dbReference>
<evidence type="ECO:0000313" key="3">
    <source>
        <dbReference type="EMBL" id="BCT74446.1"/>
    </source>
</evidence>
<evidence type="ECO:0000259" key="2">
    <source>
        <dbReference type="PROSITE" id="PS50995"/>
    </source>
</evidence>